<sequence>MLPVERPISFNPSLLGAVNAGRKTVTRRRLPLELPPNCAPAAYRYCGQHAGYARFTGEYPGGPTHDVPCPFGTAGDRLRVIEQPELVLLILSVRAERVRAITEVDARAEGVGETEAASASGPTRSVLAAFQELIDQFYSHCWARNEWVWVVEFRRLAESELATA</sequence>
<reference evidence="1 2" key="1">
    <citation type="submission" date="2019-02" db="EMBL/GenBank/DDBJ databases">
        <title>Bacterial novel species isolated from soil.</title>
        <authorList>
            <person name="Jung H.-Y."/>
        </authorList>
    </citation>
    <scope>NUCLEOTIDE SEQUENCE [LARGE SCALE GENOMIC DNA]</scope>
    <source>
        <strain evidence="1 2">1-3-3-3</strain>
    </source>
</reference>
<protein>
    <recommendedName>
        <fullName evidence="3">ASCH domain-containing protein</fullName>
    </recommendedName>
</protein>
<dbReference type="AlphaFoldDB" id="A0A4Q5LB98"/>
<comment type="caution">
    <text evidence="1">The sequence shown here is derived from an EMBL/GenBank/DDBJ whole genome shotgun (WGS) entry which is preliminary data.</text>
</comment>
<dbReference type="RefSeq" id="WP_129921069.1">
    <property type="nucleotide sequence ID" value="NZ_SEWE01000018.1"/>
</dbReference>
<keyword evidence="2" id="KW-1185">Reference proteome</keyword>
<evidence type="ECO:0000313" key="2">
    <source>
        <dbReference type="Proteomes" id="UP000294155"/>
    </source>
</evidence>
<proteinExistence type="predicted"/>
<evidence type="ECO:0008006" key="3">
    <source>
        <dbReference type="Google" id="ProtNLM"/>
    </source>
</evidence>
<gene>
    <name evidence="1" type="ORF">EWM57_10350</name>
</gene>
<name>A0A4Q5LB98_9BACT</name>
<dbReference type="Proteomes" id="UP000294155">
    <property type="component" value="Unassembled WGS sequence"/>
</dbReference>
<organism evidence="1 2">
    <name type="scientific">Hymenobacter persicinus</name>
    <dbReference type="NCBI Taxonomy" id="2025506"/>
    <lineage>
        <taxon>Bacteria</taxon>
        <taxon>Pseudomonadati</taxon>
        <taxon>Bacteroidota</taxon>
        <taxon>Cytophagia</taxon>
        <taxon>Cytophagales</taxon>
        <taxon>Hymenobacteraceae</taxon>
        <taxon>Hymenobacter</taxon>
    </lineage>
</organism>
<dbReference type="OrthoDB" id="72471at2"/>
<accession>A0A4Q5LB98</accession>
<evidence type="ECO:0000313" key="1">
    <source>
        <dbReference type="EMBL" id="RYU79558.1"/>
    </source>
</evidence>
<dbReference type="EMBL" id="SEWE01000018">
    <property type="protein sequence ID" value="RYU79558.1"/>
    <property type="molecule type" value="Genomic_DNA"/>
</dbReference>